<keyword evidence="4 5" id="KW-0472">Membrane</keyword>
<keyword evidence="2 5" id="KW-0812">Transmembrane</keyword>
<feature type="transmembrane region" description="Helical" evidence="5">
    <location>
        <begin position="109"/>
        <end position="135"/>
    </location>
</feature>
<organism evidence="8">
    <name type="scientific">Menopon gallinae</name>
    <name type="common">poultry shaft louse</name>
    <dbReference type="NCBI Taxonomy" id="328185"/>
    <lineage>
        <taxon>Eukaryota</taxon>
        <taxon>Metazoa</taxon>
        <taxon>Ecdysozoa</taxon>
        <taxon>Arthropoda</taxon>
        <taxon>Hexapoda</taxon>
        <taxon>Insecta</taxon>
        <taxon>Pterygota</taxon>
        <taxon>Neoptera</taxon>
        <taxon>Paraneoptera</taxon>
        <taxon>Psocodea</taxon>
        <taxon>Troctomorpha</taxon>
        <taxon>Phthiraptera</taxon>
        <taxon>Amblycera</taxon>
        <taxon>Menoponidae</taxon>
        <taxon>Menopon</taxon>
    </lineage>
</organism>
<feature type="domain" description="G-protein coupled receptors family 2 profile 2" evidence="6">
    <location>
        <begin position="73"/>
        <end position="307"/>
    </location>
</feature>
<comment type="subcellular location">
    <subcellularLocation>
        <location evidence="1">Membrane</location>
        <topology evidence="1">Multi-pass membrane protein</topology>
    </subcellularLocation>
</comment>
<feature type="transmembrane region" description="Helical" evidence="5">
    <location>
        <begin position="248"/>
        <end position="272"/>
    </location>
</feature>
<dbReference type="AlphaFoldDB" id="A0AAW2HR76"/>
<keyword evidence="3 5" id="KW-1133">Transmembrane helix</keyword>
<gene>
    <name evidence="8" type="ORF">PYX00_005219</name>
</gene>
<dbReference type="GO" id="GO:0072545">
    <property type="term" value="F:L-tyrosine binding"/>
    <property type="evidence" value="ECO:0007669"/>
    <property type="project" value="InterPro"/>
</dbReference>
<protein>
    <recommendedName>
        <fullName evidence="9">G-protein coupled receptor 143</fullName>
    </recommendedName>
</protein>
<dbReference type="PROSITE" id="PS50261">
    <property type="entry name" value="G_PROTEIN_RECEP_F2_4"/>
    <property type="match status" value="1"/>
</dbReference>
<dbReference type="PANTHER" id="PTHR15177">
    <property type="entry name" value="G-PROTEIN COUPLED RECEPTOR 143"/>
    <property type="match status" value="1"/>
</dbReference>
<dbReference type="GO" id="GO:0035240">
    <property type="term" value="F:dopamine binding"/>
    <property type="evidence" value="ECO:0007669"/>
    <property type="project" value="InterPro"/>
</dbReference>
<evidence type="ECO:0008006" key="9">
    <source>
        <dbReference type="Google" id="ProtNLM"/>
    </source>
</evidence>
<dbReference type="GO" id="GO:0072544">
    <property type="term" value="F:L-DOPA binding"/>
    <property type="evidence" value="ECO:0007669"/>
    <property type="project" value="InterPro"/>
</dbReference>
<comment type="caution">
    <text evidence="8">The sequence shown here is derived from an EMBL/GenBank/DDBJ whole genome shotgun (WGS) entry which is preliminary data.</text>
</comment>
<reference evidence="8" key="1">
    <citation type="journal article" date="2024" name="Gigascience">
        <title>Chromosome-level genome of the poultry shaft louse Menopon gallinae provides insight into the host-switching and adaptive evolution of parasitic lice.</title>
        <authorList>
            <person name="Xu Y."/>
            <person name="Ma L."/>
            <person name="Liu S."/>
            <person name="Liang Y."/>
            <person name="Liu Q."/>
            <person name="He Z."/>
            <person name="Tian L."/>
            <person name="Duan Y."/>
            <person name="Cai W."/>
            <person name="Li H."/>
            <person name="Song F."/>
        </authorList>
    </citation>
    <scope>NUCLEOTIDE SEQUENCE</scope>
    <source>
        <strain evidence="8">Cailab_2023a</strain>
    </source>
</reference>
<feature type="transmembrane region" description="Helical" evidence="5">
    <location>
        <begin position="32"/>
        <end position="53"/>
    </location>
</feature>
<evidence type="ECO:0000256" key="5">
    <source>
        <dbReference type="SAM" id="Phobius"/>
    </source>
</evidence>
<evidence type="ECO:0000259" key="7">
    <source>
        <dbReference type="PROSITE" id="PS50262"/>
    </source>
</evidence>
<dbReference type="EMBL" id="JARGDH010000003">
    <property type="protein sequence ID" value="KAL0272131.1"/>
    <property type="molecule type" value="Genomic_DNA"/>
</dbReference>
<dbReference type="GO" id="GO:0035643">
    <property type="term" value="F:L-DOPA receptor activity"/>
    <property type="evidence" value="ECO:0007669"/>
    <property type="project" value="TreeGrafter"/>
</dbReference>
<sequence>MADPTIETFCCHRNAETKESVDLISYFNSDSYNTVCLVSSSIGIVGAIYQILPREKPILSHRWYSDSATRGRRIIVWLAIADLLASLGVFVRSILWLNYKSFNLHLTPLSTTAFCALSSAWIQYFYTATWLWTLFYAVDMRLVLREQEGHPQYYHLIVWVVPAIFTTIGLSILYIPDASCHNINSLSSALLRILPNYFANYLPMATVMVVNPILYLSLSQDVERLVSRSLAQFTNKERQVVDIIKVKFLLINMAFYMCWLPNLINSILIWTMWFSLPHNLVVTLWYIMALMNPLQALFNSVVYRRWTGVPERVYFPCRRTNFCDFSMNSSFLSTKPSKPNESTPLLTRSINSSTCASEMQAREDTDLEY</sequence>
<dbReference type="GO" id="GO:0032438">
    <property type="term" value="P:melanosome organization"/>
    <property type="evidence" value="ECO:0007669"/>
    <property type="project" value="TreeGrafter"/>
</dbReference>
<evidence type="ECO:0000256" key="1">
    <source>
        <dbReference type="ARBA" id="ARBA00004141"/>
    </source>
</evidence>
<dbReference type="InterPro" id="IPR001414">
    <property type="entry name" value="GPR143"/>
</dbReference>
<evidence type="ECO:0000256" key="3">
    <source>
        <dbReference type="ARBA" id="ARBA00022989"/>
    </source>
</evidence>
<feature type="domain" description="G-protein coupled receptors family 1 profile" evidence="7">
    <location>
        <begin position="43"/>
        <end position="303"/>
    </location>
</feature>
<dbReference type="InterPro" id="IPR017981">
    <property type="entry name" value="GPCR_2-like_7TM"/>
</dbReference>
<feature type="transmembrane region" description="Helical" evidence="5">
    <location>
        <begin position="156"/>
        <end position="176"/>
    </location>
</feature>
<dbReference type="Pfam" id="PF02101">
    <property type="entry name" value="Ocular_alb"/>
    <property type="match status" value="1"/>
</dbReference>
<feature type="transmembrane region" description="Helical" evidence="5">
    <location>
        <begin position="74"/>
        <end position="97"/>
    </location>
</feature>
<evidence type="ECO:0000259" key="6">
    <source>
        <dbReference type="PROSITE" id="PS50261"/>
    </source>
</evidence>
<dbReference type="PANTHER" id="PTHR15177:SF2">
    <property type="entry name" value="G-PROTEIN COUPLED RECEPTOR 143"/>
    <property type="match status" value="1"/>
</dbReference>
<proteinExistence type="predicted"/>
<evidence type="ECO:0000313" key="8">
    <source>
        <dbReference type="EMBL" id="KAL0272131.1"/>
    </source>
</evidence>
<dbReference type="GO" id="GO:0050848">
    <property type="term" value="P:regulation of calcium-mediated signaling"/>
    <property type="evidence" value="ECO:0007669"/>
    <property type="project" value="TreeGrafter"/>
</dbReference>
<dbReference type="GO" id="GO:0005886">
    <property type="term" value="C:plasma membrane"/>
    <property type="evidence" value="ECO:0007669"/>
    <property type="project" value="TreeGrafter"/>
</dbReference>
<dbReference type="PRINTS" id="PR00965">
    <property type="entry name" value="OCULARALBNSM"/>
</dbReference>
<dbReference type="GO" id="GO:0007166">
    <property type="term" value="P:cell surface receptor signaling pathway"/>
    <property type="evidence" value="ECO:0007669"/>
    <property type="project" value="InterPro"/>
</dbReference>
<accession>A0AAW2HR76</accession>
<feature type="transmembrane region" description="Helical" evidence="5">
    <location>
        <begin position="196"/>
        <end position="218"/>
    </location>
</feature>
<evidence type="ECO:0000256" key="2">
    <source>
        <dbReference type="ARBA" id="ARBA00022692"/>
    </source>
</evidence>
<feature type="transmembrane region" description="Helical" evidence="5">
    <location>
        <begin position="284"/>
        <end position="303"/>
    </location>
</feature>
<evidence type="ECO:0000256" key="4">
    <source>
        <dbReference type="ARBA" id="ARBA00023136"/>
    </source>
</evidence>
<name>A0AAW2HR76_9NEOP</name>
<dbReference type="InterPro" id="IPR017452">
    <property type="entry name" value="GPCR_Rhodpsn_7TM"/>
</dbReference>
<dbReference type="Gene3D" id="1.20.1070.10">
    <property type="entry name" value="Rhodopsin 7-helix transmembrane proteins"/>
    <property type="match status" value="1"/>
</dbReference>
<dbReference type="PROSITE" id="PS50262">
    <property type="entry name" value="G_PROTEIN_RECEP_F1_2"/>
    <property type="match status" value="1"/>
</dbReference>